<keyword evidence="1" id="KW-0472">Membrane</keyword>
<feature type="transmembrane region" description="Helical" evidence="1">
    <location>
        <begin position="16"/>
        <end position="37"/>
    </location>
</feature>
<dbReference type="Proteomes" id="UP000275331">
    <property type="component" value="Unassembled WGS sequence"/>
</dbReference>
<dbReference type="GeneID" id="84663107"/>
<accession>A0A427V661</accession>
<proteinExistence type="predicted"/>
<dbReference type="OrthoDB" id="7018808at2"/>
<dbReference type="AlphaFoldDB" id="A0A427V661"/>
<name>A0A427V661_9ENTR</name>
<comment type="caution">
    <text evidence="3">The sequence shown here is derived from an EMBL/GenBank/DDBJ whole genome shotgun (WGS) entry which is preliminary data.</text>
</comment>
<dbReference type="GO" id="GO:0043709">
    <property type="term" value="P:cell adhesion involved in single-species biofilm formation"/>
    <property type="evidence" value="ECO:0007669"/>
    <property type="project" value="InterPro"/>
</dbReference>
<dbReference type="Pfam" id="PF13994">
    <property type="entry name" value="PgaD"/>
    <property type="match status" value="1"/>
</dbReference>
<keyword evidence="5" id="KW-1185">Reference proteome</keyword>
<reference evidence="3 4" key="1">
    <citation type="submission" date="2018-10" db="EMBL/GenBank/DDBJ databases">
        <title>Transmission dynamics of multidrug resistant bacteria on intensive care unit surfaces.</title>
        <authorList>
            <person name="D'Souza A.W."/>
            <person name="Potter R.F."/>
            <person name="Wallace M."/>
            <person name="Shupe A."/>
            <person name="Patel S."/>
            <person name="Sun S."/>
            <person name="Gul D."/>
            <person name="Kwon J.H."/>
            <person name="Andleeb S."/>
            <person name="Burnham C.-A.D."/>
            <person name="Dantas G."/>
        </authorList>
    </citation>
    <scope>NUCLEOTIDE SEQUENCE [LARGE SCALE GENOMIC DNA]</scope>
    <source>
        <strain evidence="3 4">AS_373</strain>
    </source>
</reference>
<organism evidence="3 4">
    <name type="scientific">Atlantibacter subterraneus</name>
    <dbReference type="NCBI Taxonomy" id="255519"/>
    <lineage>
        <taxon>Bacteria</taxon>
        <taxon>Pseudomonadati</taxon>
        <taxon>Pseudomonadota</taxon>
        <taxon>Gammaproteobacteria</taxon>
        <taxon>Enterobacterales</taxon>
        <taxon>Enterobacteriaceae</taxon>
        <taxon>Atlantibacter</taxon>
    </lineage>
</organism>
<dbReference type="RefSeq" id="WP_125292940.1">
    <property type="nucleotide sequence ID" value="NZ_CP100494.1"/>
</dbReference>
<sequence length="166" mass="18776">MEQPLIFTEQRKLPKFIDTVLTIAAWLGFGYLIYLGLVKALSENAFMGPRPFESTLVTLALYFLIALVNGLVLILWAKYNQLRFRVERRKRRPALAPKELAVSFHITPELVTELNKARVLTVHHNSMGGISYVDIKQGINDNLLPAPPLKLQMMPPPLRQTSPATL</sequence>
<feature type="transmembrane region" description="Helical" evidence="1">
    <location>
        <begin position="57"/>
        <end position="79"/>
    </location>
</feature>
<evidence type="ECO:0000256" key="1">
    <source>
        <dbReference type="SAM" id="Phobius"/>
    </source>
</evidence>
<evidence type="ECO:0000313" key="2">
    <source>
        <dbReference type="EMBL" id="MDV7022176.1"/>
    </source>
</evidence>
<dbReference type="EMBL" id="JAWLOF010000003">
    <property type="protein sequence ID" value="MDV7022176.1"/>
    <property type="molecule type" value="Genomic_DNA"/>
</dbReference>
<dbReference type="EMBL" id="RHXB01000003">
    <property type="protein sequence ID" value="RSE28173.1"/>
    <property type="molecule type" value="Genomic_DNA"/>
</dbReference>
<keyword evidence="1" id="KW-0812">Transmembrane</keyword>
<protein>
    <submittedName>
        <fullName evidence="3">Poly-beta-1,6-N-acetyl-D-glucosamine biosynthesis protein PgaD</fullName>
    </submittedName>
</protein>
<dbReference type="InterPro" id="IPR023829">
    <property type="entry name" value="PGA_PgaD"/>
</dbReference>
<evidence type="ECO:0000313" key="3">
    <source>
        <dbReference type="EMBL" id="RSE28173.1"/>
    </source>
</evidence>
<evidence type="ECO:0000313" key="4">
    <source>
        <dbReference type="Proteomes" id="UP000275331"/>
    </source>
</evidence>
<dbReference type="NCBIfam" id="TIGR03940">
    <property type="entry name" value="PGA_PgaD"/>
    <property type="match status" value="1"/>
</dbReference>
<gene>
    <name evidence="3" type="primary">pgaD</name>
    <name evidence="3" type="ORF">EGT71_06160</name>
    <name evidence="2" type="ORF">R4P48_05710</name>
</gene>
<reference evidence="2 5" key="2">
    <citation type="submission" date="2023-10" db="EMBL/GenBank/DDBJ databases">
        <authorList>
            <person name="Dale J."/>
        </authorList>
    </citation>
    <scope>NUCLEOTIDE SEQUENCE [LARGE SCALE GENOMIC DNA]</scope>
    <source>
        <strain evidence="2 5">2023EL-00970</strain>
    </source>
</reference>
<evidence type="ECO:0000313" key="5">
    <source>
        <dbReference type="Proteomes" id="UP001187066"/>
    </source>
</evidence>
<keyword evidence="1" id="KW-1133">Transmembrane helix</keyword>
<dbReference type="Proteomes" id="UP001187066">
    <property type="component" value="Unassembled WGS sequence"/>
</dbReference>